<dbReference type="Proteomes" id="UP000246740">
    <property type="component" value="Unassembled WGS sequence"/>
</dbReference>
<accession>A0A317Y0D3</accession>
<sequence length="53" mass="6237">MGRPRSRNSELQIEGDTLQSVNRLQYLCSRDETVLYYCCKTIRVGLHDFTEQL</sequence>
<gene>
    <name evidence="1" type="ORF">BCV70DRAFT_197732</name>
</gene>
<dbReference type="AlphaFoldDB" id="A0A317Y0D3"/>
<evidence type="ECO:0000313" key="1">
    <source>
        <dbReference type="EMBL" id="PWZ03523.1"/>
    </source>
</evidence>
<protein>
    <submittedName>
        <fullName evidence="1">Uncharacterized protein</fullName>
    </submittedName>
</protein>
<evidence type="ECO:0000313" key="2">
    <source>
        <dbReference type="Proteomes" id="UP000246740"/>
    </source>
</evidence>
<name>A0A317Y0D3_9BASI</name>
<dbReference type="InParanoid" id="A0A317Y0D3"/>
<dbReference type="EMBL" id="KZ819188">
    <property type="protein sequence ID" value="PWZ03523.1"/>
    <property type="molecule type" value="Genomic_DNA"/>
</dbReference>
<keyword evidence="2" id="KW-1185">Reference proteome</keyword>
<organism evidence="1 2">
    <name type="scientific">Testicularia cyperi</name>
    <dbReference type="NCBI Taxonomy" id="1882483"/>
    <lineage>
        <taxon>Eukaryota</taxon>
        <taxon>Fungi</taxon>
        <taxon>Dikarya</taxon>
        <taxon>Basidiomycota</taxon>
        <taxon>Ustilaginomycotina</taxon>
        <taxon>Ustilaginomycetes</taxon>
        <taxon>Ustilaginales</taxon>
        <taxon>Anthracoideaceae</taxon>
        <taxon>Testicularia</taxon>
    </lineage>
</organism>
<reference evidence="1 2" key="1">
    <citation type="journal article" date="2018" name="Mol. Biol. Evol.">
        <title>Broad Genomic Sampling Reveals a Smut Pathogenic Ancestry of the Fungal Clade Ustilaginomycotina.</title>
        <authorList>
            <person name="Kijpornyongpan T."/>
            <person name="Mondo S.J."/>
            <person name="Barry K."/>
            <person name="Sandor L."/>
            <person name="Lee J."/>
            <person name="Lipzen A."/>
            <person name="Pangilinan J."/>
            <person name="LaButti K."/>
            <person name="Hainaut M."/>
            <person name="Henrissat B."/>
            <person name="Grigoriev I.V."/>
            <person name="Spatafora J.W."/>
            <person name="Aime M.C."/>
        </authorList>
    </citation>
    <scope>NUCLEOTIDE SEQUENCE [LARGE SCALE GENOMIC DNA]</scope>
    <source>
        <strain evidence="1 2">MCA 3645</strain>
    </source>
</reference>
<proteinExistence type="predicted"/>